<protein>
    <submittedName>
        <fullName evidence="1">PEP-CTERM sorting domain-containing protein</fullName>
    </submittedName>
</protein>
<dbReference type="EMBL" id="VAUV01000006">
    <property type="protein sequence ID" value="TLD71115.1"/>
    <property type="molecule type" value="Genomic_DNA"/>
</dbReference>
<reference evidence="1 2" key="1">
    <citation type="submission" date="2019-05" db="EMBL/GenBank/DDBJ databases">
        <title>Verrucobacter flavum gen. nov., sp. nov. a new member of the family Verrucomicrobiaceae.</title>
        <authorList>
            <person name="Szuroczki S."/>
            <person name="Abbaszade G."/>
            <person name="Szabo A."/>
            <person name="Felfoldi T."/>
            <person name="Schumann P."/>
            <person name="Boka K."/>
            <person name="Keki Z."/>
            <person name="Toumi M."/>
            <person name="Toth E."/>
        </authorList>
    </citation>
    <scope>NUCLEOTIDE SEQUENCE [LARGE SCALE GENOMIC DNA]</scope>
    <source>
        <strain evidence="1 2">MG-N-17</strain>
    </source>
</reference>
<dbReference type="AlphaFoldDB" id="A0A5R8KGM5"/>
<gene>
    <name evidence="1" type="ORF">FEM03_09380</name>
</gene>
<organism evidence="1 2">
    <name type="scientific">Phragmitibacter flavus</name>
    <dbReference type="NCBI Taxonomy" id="2576071"/>
    <lineage>
        <taxon>Bacteria</taxon>
        <taxon>Pseudomonadati</taxon>
        <taxon>Verrucomicrobiota</taxon>
        <taxon>Verrucomicrobiia</taxon>
        <taxon>Verrucomicrobiales</taxon>
        <taxon>Verrucomicrobiaceae</taxon>
        <taxon>Phragmitibacter</taxon>
    </lineage>
</organism>
<proteinExistence type="predicted"/>
<keyword evidence="2" id="KW-1185">Reference proteome</keyword>
<accession>A0A5R8KGM5</accession>
<comment type="caution">
    <text evidence="1">The sequence shown here is derived from an EMBL/GenBank/DDBJ whole genome shotgun (WGS) entry which is preliminary data.</text>
</comment>
<evidence type="ECO:0000313" key="2">
    <source>
        <dbReference type="Proteomes" id="UP000306196"/>
    </source>
</evidence>
<dbReference type="RefSeq" id="WP_138085943.1">
    <property type="nucleotide sequence ID" value="NZ_VAUV01000006.1"/>
</dbReference>
<dbReference type="Proteomes" id="UP000306196">
    <property type="component" value="Unassembled WGS sequence"/>
</dbReference>
<sequence>MLMKNILLIVIVLSFGVSGVSMGQTQIYTNRIEGFTAAQVDAGLPANHAFDPTTIASAIVDPTYSVSNGPASPHGGNAYFGSVVGAGGVGDYTVDFADFVDINGAPVSFLDQESYVVTIFYKPSIVSDNLGNSWSYIPDSNIDYYIFDGAPVSIGNTVASFSPNTWTAIDFSFVFDAATMGNSPYLWVTPLYVLTPLQGSAALAQSNFNYNGAIDIGAPVAAVPEPSGAILIGVAGLLGILQRRRSVRA</sequence>
<evidence type="ECO:0000313" key="1">
    <source>
        <dbReference type="EMBL" id="TLD71115.1"/>
    </source>
</evidence>
<name>A0A5R8KGM5_9BACT</name>